<dbReference type="OrthoDB" id="410104at2759"/>
<proteinExistence type="predicted"/>
<evidence type="ECO:0000313" key="2">
    <source>
        <dbReference type="EMBL" id="CAH0718623.1"/>
    </source>
</evidence>
<feature type="coiled-coil region" evidence="1">
    <location>
        <begin position="48"/>
        <end position="75"/>
    </location>
</feature>
<feature type="non-terminal residue" evidence="2">
    <location>
        <position position="141"/>
    </location>
</feature>
<reference evidence="2" key="1">
    <citation type="submission" date="2021-12" db="EMBL/GenBank/DDBJ databases">
        <authorList>
            <person name="Martin H S."/>
        </authorList>
    </citation>
    <scope>NUCLEOTIDE SEQUENCE</scope>
</reference>
<keyword evidence="3" id="KW-1185">Reference proteome</keyword>
<evidence type="ECO:0000256" key="1">
    <source>
        <dbReference type="SAM" id="Coils"/>
    </source>
</evidence>
<accession>A0A8J9UE34</accession>
<organism evidence="2 3">
    <name type="scientific">Brenthis ino</name>
    <name type="common">lesser marbled fritillary</name>
    <dbReference type="NCBI Taxonomy" id="405034"/>
    <lineage>
        <taxon>Eukaryota</taxon>
        <taxon>Metazoa</taxon>
        <taxon>Ecdysozoa</taxon>
        <taxon>Arthropoda</taxon>
        <taxon>Hexapoda</taxon>
        <taxon>Insecta</taxon>
        <taxon>Pterygota</taxon>
        <taxon>Neoptera</taxon>
        <taxon>Endopterygota</taxon>
        <taxon>Lepidoptera</taxon>
        <taxon>Glossata</taxon>
        <taxon>Ditrysia</taxon>
        <taxon>Papilionoidea</taxon>
        <taxon>Nymphalidae</taxon>
        <taxon>Heliconiinae</taxon>
        <taxon>Argynnini</taxon>
        <taxon>Brenthis</taxon>
    </lineage>
</organism>
<name>A0A8J9UE34_9NEOP</name>
<evidence type="ECO:0000313" key="3">
    <source>
        <dbReference type="Proteomes" id="UP000838878"/>
    </source>
</evidence>
<dbReference type="Proteomes" id="UP000838878">
    <property type="component" value="Chromosome 13"/>
</dbReference>
<gene>
    <name evidence="2" type="ORF">BINO364_LOCUS5068</name>
</gene>
<sequence>MIRCVLSLDLKPKRRKIKPVVYTRNLPTLSKDDASYWENKFMKAVTASTVVQNQYDKLEIELQELMKQLPREKKQPINYINEETKDLMKTFLPYLQVTSDRLLFYPSRIGMLVRTGHNASDCGDKYDVLLCFLNGVGGGLR</sequence>
<keyword evidence="1" id="KW-0175">Coiled coil</keyword>
<dbReference type="AlphaFoldDB" id="A0A8J9UE34"/>
<protein>
    <submittedName>
        <fullName evidence="2">Uncharacterized protein</fullName>
    </submittedName>
</protein>
<dbReference type="EMBL" id="OV170233">
    <property type="protein sequence ID" value="CAH0718623.1"/>
    <property type="molecule type" value="Genomic_DNA"/>
</dbReference>